<dbReference type="AlphaFoldDB" id="A0A914V153"/>
<sequence length="511" mass="57814">MEAHDAQYPQIMAFSLSSKEAMTEPCIHPELKLDYRDDEEEILHSNQQLEENDKEAEDMETEKGDRRLEEEKKVNSFMLPIRLMHGPPPYFRPADPLLVGPGGKVGCVPPELVDKYLAQRVEQVERQVALQDQRLTYAERRIEGGGFSPRMGAWSTSPRGGQGHGMVRELHFKFTPNGEPICALCHQANHICRDCPFGRQEAGRGIGHGAFREVHAFDPLVAEFEDCPSTGISYQLASINTPTTSACVLQLGDDLKAKIGKYAAENGVANAIRHFSREVTFDLKQQSVSNWKKAHVDRLNNPEMESAAQGRPVLLGPKIDSKVQEHITLMRNEGAVVSGAVVNAVIRVYLKEHDLSRYRLEGKKKRLELEMSETQLAIVIFDTYRAQRYNDELHKLLKDNFIEFVYVPASCTSELQPLDADGGPNFMFKKLLKHQFSMWYSEQLLEKLQLNGDTQNVSIPLSLTMLKPLHAMWMESAFKEMSKCDLIHCWSNTGISQMINAIRNETSVMID</sequence>
<evidence type="ECO:0000313" key="3">
    <source>
        <dbReference type="WBParaSite" id="PSAMB.scaffold1434size31584.g13014.t1"/>
    </source>
</evidence>
<dbReference type="WBParaSite" id="PSAMB.scaffold1434size31584.g13014.t1">
    <property type="protein sequence ID" value="PSAMB.scaffold1434size31584.g13014.t1"/>
    <property type="gene ID" value="PSAMB.scaffold1434size31584.g13014"/>
</dbReference>
<dbReference type="Proteomes" id="UP000887566">
    <property type="component" value="Unplaced"/>
</dbReference>
<reference evidence="3" key="1">
    <citation type="submission" date="2022-11" db="UniProtKB">
        <authorList>
            <consortium name="WormBaseParasite"/>
        </authorList>
    </citation>
    <scope>IDENTIFICATION</scope>
</reference>
<accession>A0A914V153</accession>
<evidence type="ECO:0000313" key="2">
    <source>
        <dbReference type="Proteomes" id="UP000887566"/>
    </source>
</evidence>
<organism evidence="2 3">
    <name type="scientific">Plectus sambesii</name>
    <dbReference type="NCBI Taxonomy" id="2011161"/>
    <lineage>
        <taxon>Eukaryota</taxon>
        <taxon>Metazoa</taxon>
        <taxon>Ecdysozoa</taxon>
        <taxon>Nematoda</taxon>
        <taxon>Chromadorea</taxon>
        <taxon>Plectida</taxon>
        <taxon>Plectina</taxon>
        <taxon>Plectoidea</taxon>
        <taxon>Plectidae</taxon>
        <taxon>Plectus</taxon>
    </lineage>
</organism>
<evidence type="ECO:0000256" key="1">
    <source>
        <dbReference type="SAM" id="MobiDB-lite"/>
    </source>
</evidence>
<feature type="region of interest" description="Disordered" evidence="1">
    <location>
        <begin position="42"/>
        <end position="68"/>
    </location>
</feature>
<protein>
    <submittedName>
        <fullName evidence="3">Uncharacterized protein</fullName>
    </submittedName>
</protein>
<name>A0A914V153_9BILA</name>
<proteinExistence type="predicted"/>
<feature type="compositionally biased region" description="Acidic residues" evidence="1">
    <location>
        <begin position="50"/>
        <end position="60"/>
    </location>
</feature>
<keyword evidence="2" id="KW-1185">Reference proteome</keyword>